<dbReference type="AlphaFoldDB" id="A0A3P9HFC9"/>
<dbReference type="Ensembl" id="ENSORLT00015004161.1">
    <property type="protein sequence ID" value="ENSORLP00015006480.1"/>
    <property type="gene ID" value="ENSORLG00015007308.1"/>
</dbReference>
<sequence>MSSVSLLDDFDQIIDRALQVGVKKFMITGGNLADSRAALKLAETRGHAPTTMLMSSR</sequence>
<organism evidence="1 2">
    <name type="scientific">Oryzias latipes</name>
    <name type="common">Japanese rice fish</name>
    <name type="synonym">Japanese killifish</name>
    <dbReference type="NCBI Taxonomy" id="8090"/>
    <lineage>
        <taxon>Eukaryota</taxon>
        <taxon>Metazoa</taxon>
        <taxon>Chordata</taxon>
        <taxon>Craniata</taxon>
        <taxon>Vertebrata</taxon>
        <taxon>Euteleostomi</taxon>
        <taxon>Actinopterygii</taxon>
        <taxon>Neopterygii</taxon>
        <taxon>Teleostei</taxon>
        <taxon>Neoteleostei</taxon>
        <taxon>Acanthomorphata</taxon>
        <taxon>Ovalentaria</taxon>
        <taxon>Atherinomorphae</taxon>
        <taxon>Beloniformes</taxon>
        <taxon>Adrianichthyidae</taxon>
        <taxon>Oryziinae</taxon>
        <taxon>Oryzias</taxon>
    </lineage>
</organism>
<dbReference type="InterPro" id="IPR032466">
    <property type="entry name" value="Metal_Hydrolase"/>
</dbReference>
<name>A0A3P9HFC9_ORYLA</name>
<dbReference type="Gene3D" id="3.20.20.140">
    <property type="entry name" value="Metal-dependent hydrolases"/>
    <property type="match status" value="1"/>
</dbReference>
<dbReference type="Proteomes" id="UP000265200">
    <property type="component" value="Chromosome 11"/>
</dbReference>
<evidence type="ECO:0000313" key="2">
    <source>
        <dbReference type="Proteomes" id="UP000265200"/>
    </source>
</evidence>
<reference evidence="1" key="4">
    <citation type="submission" date="2025-09" db="UniProtKB">
        <authorList>
            <consortium name="Ensembl"/>
        </authorList>
    </citation>
    <scope>IDENTIFICATION</scope>
    <source>
        <strain evidence="1">HSOK</strain>
    </source>
</reference>
<evidence type="ECO:0000313" key="1">
    <source>
        <dbReference type="Ensembl" id="ENSORLP00015006480.1"/>
    </source>
</evidence>
<accession>A0A3P9HFC9</accession>
<proteinExistence type="predicted"/>
<reference evidence="1 2" key="2">
    <citation type="submission" date="2017-04" db="EMBL/GenBank/DDBJ databases">
        <title>CpG methylation of centromeres and impact of large insertions on vertebrate speciation.</title>
        <authorList>
            <person name="Ichikawa K."/>
            <person name="Yoshimura J."/>
            <person name="Morishita S."/>
        </authorList>
    </citation>
    <scope>NUCLEOTIDE SEQUENCE</scope>
    <source>
        <strain evidence="1 2">HSOK</strain>
    </source>
</reference>
<reference key="1">
    <citation type="journal article" date="2007" name="Nature">
        <title>The medaka draft genome and insights into vertebrate genome evolution.</title>
        <authorList>
            <person name="Kasahara M."/>
            <person name="Naruse K."/>
            <person name="Sasaki S."/>
            <person name="Nakatani Y."/>
            <person name="Qu W."/>
            <person name="Ahsan B."/>
            <person name="Yamada T."/>
            <person name="Nagayasu Y."/>
            <person name="Doi K."/>
            <person name="Kasai Y."/>
            <person name="Jindo T."/>
            <person name="Kobayashi D."/>
            <person name="Shimada A."/>
            <person name="Toyoda A."/>
            <person name="Kuroki Y."/>
            <person name="Fujiyama A."/>
            <person name="Sasaki T."/>
            <person name="Shimizu A."/>
            <person name="Asakawa S."/>
            <person name="Shimizu N."/>
            <person name="Hashimoto S."/>
            <person name="Yang J."/>
            <person name="Lee Y."/>
            <person name="Matsushima K."/>
            <person name="Sugano S."/>
            <person name="Sakaizumi M."/>
            <person name="Narita T."/>
            <person name="Ohishi K."/>
            <person name="Haga S."/>
            <person name="Ohta F."/>
            <person name="Nomoto H."/>
            <person name="Nogata K."/>
            <person name="Morishita T."/>
            <person name="Endo T."/>
            <person name="Shin-I T."/>
            <person name="Takeda H."/>
            <person name="Morishita S."/>
            <person name="Kohara Y."/>
        </authorList>
    </citation>
    <scope>NUCLEOTIDE SEQUENCE [LARGE SCALE GENOMIC DNA]</scope>
    <source>
        <strain>Hd-rR</strain>
    </source>
</reference>
<reference evidence="1" key="3">
    <citation type="submission" date="2025-08" db="UniProtKB">
        <authorList>
            <consortium name="Ensembl"/>
        </authorList>
    </citation>
    <scope>IDENTIFICATION</scope>
    <source>
        <strain evidence="1">HSOK</strain>
    </source>
</reference>
<protein>
    <submittedName>
        <fullName evidence="1">Uncharacterized protein</fullName>
    </submittedName>
</protein>
<dbReference type="SUPFAM" id="SSF51556">
    <property type="entry name" value="Metallo-dependent hydrolases"/>
    <property type="match status" value="1"/>
</dbReference>